<feature type="repeat" description="PPR" evidence="2">
    <location>
        <begin position="497"/>
        <end position="531"/>
    </location>
</feature>
<feature type="region of interest" description="Disordered" evidence="3">
    <location>
        <begin position="785"/>
        <end position="804"/>
    </location>
</feature>
<name>A0A9D4UNE0_ADICA</name>
<comment type="caution">
    <text evidence="4">The sequence shown here is derived from an EMBL/GenBank/DDBJ whole genome shotgun (WGS) entry which is preliminary data.</text>
</comment>
<accession>A0A9D4UNE0</accession>
<dbReference type="InterPro" id="IPR002885">
    <property type="entry name" value="PPR_rpt"/>
</dbReference>
<dbReference type="NCBIfam" id="TIGR00756">
    <property type="entry name" value="PPR"/>
    <property type="match status" value="4"/>
</dbReference>
<dbReference type="Proteomes" id="UP000886520">
    <property type="component" value="Chromosome 14"/>
</dbReference>
<dbReference type="FunFam" id="1.25.40.10:FF:000343">
    <property type="entry name" value="Pentatricopeptide repeat-containing protein At3g58590"/>
    <property type="match status" value="1"/>
</dbReference>
<dbReference type="GO" id="GO:0048731">
    <property type="term" value="P:system development"/>
    <property type="evidence" value="ECO:0007669"/>
    <property type="project" value="UniProtKB-ARBA"/>
</dbReference>
<proteinExistence type="predicted"/>
<dbReference type="GO" id="GO:0003723">
    <property type="term" value="F:RNA binding"/>
    <property type="evidence" value="ECO:0007669"/>
    <property type="project" value="InterPro"/>
</dbReference>
<feature type="repeat" description="PPR" evidence="2">
    <location>
        <begin position="263"/>
        <end position="297"/>
    </location>
</feature>
<evidence type="ECO:0008006" key="6">
    <source>
        <dbReference type="Google" id="ProtNLM"/>
    </source>
</evidence>
<dbReference type="Pfam" id="PF01535">
    <property type="entry name" value="PPR"/>
    <property type="match status" value="3"/>
</dbReference>
<evidence type="ECO:0000313" key="4">
    <source>
        <dbReference type="EMBL" id="KAI5070799.1"/>
    </source>
</evidence>
<feature type="repeat" description="PPR" evidence="2">
    <location>
        <begin position="380"/>
        <end position="414"/>
    </location>
</feature>
<dbReference type="PROSITE" id="PS51375">
    <property type="entry name" value="PPR"/>
    <property type="match status" value="4"/>
</dbReference>
<dbReference type="PANTHER" id="PTHR47926">
    <property type="entry name" value="PENTATRICOPEPTIDE REPEAT-CONTAINING PROTEIN"/>
    <property type="match status" value="1"/>
</dbReference>
<dbReference type="Gene3D" id="1.25.40.10">
    <property type="entry name" value="Tetratricopeptide repeat domain"/>
    <property type="match status" value="5"/>
</dbReference>
<evidence type="ECO:0000313" key="5">
    <source>
        <dbReference type="Proteomes" id="UP000886520"/>
    </source>
</evidence>
<dbReference type="FunFam" id="1.25.40.10:FF:000031">
    <property type="entry name" value="Pentatricopeptide repeat-containing protein mitochondrial"/>
    <property type="match status" value="1"/>
</dbReference>
<evidence type="ECO:0000256" key="3">
    <source>
        <dbReference type="SAM" id="MobiDB-lite"/>
    </source>
</evidence>
<feature type="repeat" description="PPR" evidence="2">
    <location>
        <begin position="162"/>
        <end position="196"/>
    </location>
</feature>
<dbReference type="FunFam" id="1.25.40.10:FF:000682">
    <property type="entry name" value="Pentatricopeptide repeat-containing protein At3g16610"/>
    <property type="match status" value="1"/>
</dbReference>
<protein>
    <recommendedName>
        <fullName evidence="6">Pentatricopeptide repeat-containing protein</fullName>
    </recommendedName>
</protein>
<dbReference type="OrthoDB" id="185373at2759"/>
<dbReference type="EMBL" id="JABFUD020000014">
    <property type="protein sequence ID" value="KAI5070799.1"/>
    <property type="molecule type" value="Genomic_DNA"/>
</dbReference>
<dbReference type="GO" id="GO:0009451">
    <property type="term" value="P:RNA modification"/>
    <property type="evidence" value="ECO:0007669"/>
    <property type="project" value="InterPro"/>
</dbReference>
<keyword evidence="1" id="KW-0677">Repeat</keyword>
<evidence type="ECO:0000256" key="1">
    <source>
        <dbReference type="ARBA" id="ARBA00022737"/>
    </source>
</evidence>
<sequence length="834" mass="92914">MRYRTSVACNARITYGLTSRRYGGQNSKYAVSPWLEDSSKPFWVEYLVSTLDGPISQQNGRMPDLHHEFQALCAHGNVHGAFDVLLQLEGHGQFLCERDYICLLKACSKKKAHTETKQIQAHFAQHSSKVTPLLKDFLLNALVKCGAHDDALHTFETLQHRTVHSWNSVITASADSGKPKKAFEFYRLMQEEGIEANEHTFVSLFKACGSLRHLKFGKDLHAEANRKGFLSDVYVGSTLVSMYGKCGDVAEAENVFANLVHRNVVTWNVMLSVYVDHGQIQKALRCFSSMKQEGVSPEEATFVITLQACSMLGEKEEAVLIDGQTRKMEALMIGKALHDELKRKGFQSHPFIGSSLVNMYGKCGGIKEAESVFCGLTKRDVVSWTAMLAAYVVQGQGEIVLELYKKMQKEGLSPDEHTLVIALQGCCLLAEKEPVSFENGQTIKQESLNVGRFLHEEARKRRFEANVFVASSLVMMYSKCGDIVEAEKAFGCLSHLDSIVWNSMLSAYVDQGQGQKAIELFKQMIEEGACLDDVTLVCILQACSELGEVKVCEEIHFSSVSAGCQLSLPPSLIHAYGSCARMVDAEAVFEASSKPGRVLWSALIAGFCREGSCFACLQTFEMMQFACTHPDRVIFLCLLSACSHDGLVHEGVDFFNLMSKEYNLLVEVRHVVSLFDLLGRAGDFRKLKSVLSRMPVQPDETVWLCLMSACRSHGNVEMGKFAFDHVVRLQSKGPAAYVLMSNIYVEAGMFDSASQLDTCTKELGAWEQGWLDVNRDANLFIDGQNGVQEDNGLESPRPEPHNCGRRQCETVVEDTVHGRSTRNFSLTDMLLYYR</sequence>
<reference evidence="4" key="1">
    <citation type="submission" date="2021-01" db="EMBL/GenBank/DDBJ databases">
        <title>Adiantum capillus-veneris genome.</title>
        <authorList>
            <person name="Fang Y."/>
            <person name="Liao Q."/>
        </authorList>
    </citation>
    <scope>NUCLEOTIDE SEQUENCE</scope>
    <source>
        <strain evidence="4">H3</strain>
        <tissue evidence="4">Leaf</tissue>
    </source>
</reference>
<gene>
    <name evidence="4" type="ORF">GOP47_0015142</name>
</gene>
<dbReference type="FunFam" id="1.25.40.10:FF:000158">
    <property type="entry name" value="pentatricopeptide repeat-containing protein At2g33680"/>
    <property type="match status" value="1"/>
</dbReference>
<dbReference type="InterPro" id="IPR046960">
    <property type="entry name" value="PPR_At4g14850-like_plant"/>
</dbReference>
<dbReference type="Pfam" id="PF13041">
    <property type="entry name" value="PPR_2"/>
    <property type="match status" value="4"/>
</dbReference>
<evidence type="ECO:0000256" key="2">
    <source>
        <dbReference type="PROSITE-ProRule" id="PRU00708"/>
    </source>
</evidence>
<dbReference type="InterPro" id="IPR011990">
    <property type="entry name" value="TPR-like_helical_dom_sf"/>
</dbReference>
<organism evidence="4 5">
    <name type="scientific">Adiantum capillus-veneris</name>
    <name type="common">Maidenhair fern</name>
    <dbReference type="NCBI Taxonomy" id="13818"/>
    <lineage>
        <taxon>Eukaryota</taxon>
        <taxon>Viridiplantae</taxon>
        <taxon>Streptophyta</taxon>
        <taxon>Embryophyta</taxon>
        <taxon>Tracheophyta</taxon>
        <taxon>Polypodiopsida</taxon>
        <taxon>Polypodiidae</taxon>
        <taxon>Polypodiales</taxon>
        <taxon>Pteridineae</taxon>
        <taxon>Pteridaceae</taxon>
        <taxon>Vittarioideae</taxon>
        <taxon>Adiantum</taxon>
    </lineage>
</organism>
<keyword evidence="5" id="KW-1185">Reference proteome</keyword>
<dbReference type="AlphaFoldDB" id="A0A9D4UNE0"/>